<dbReference type="InterPro" id="IPR050950">
    <property type="entry name" value="HTH-type_LysR_regulators"/>
</dbReference>
<proteinExistence type="predicted"/>
<sequence>YDVLPLPSDPFVVVIPGSWTAYSEEESIHMADLADFPYLTLKTDQTTWMHEQVMNECLRHGFAPDIICECSSVAIIMSLIAEGIGATIFPKSVMSSFPSDVVRMLEIKDADFQSEVGVVWMKDRYLSAGARHFIDSFRTGS</sequence>
<dbReference type="Pfam" id="PF03466">
    <property type="entry name" value="LysR_substrate"/>
    <property type="match status" value="1"/>
</dbReference>
<feature type="non-terminal residue" evidence="2">
    <location>
        <position position="1"/>
    </location>
</feature>
<gene>
    <name evidence="2" type="ORF">K0U00_39390</name>
</gene>
<dbReference type="SUPFAM" id="SSF53850">
    <property type="entry name" value="Periplasmic binding protein-like II"/>
    <property type="match status" value="1"/>
</dbReference>
<dbReference type="Gene3D" id="3.40.190.290">
    <property type="match status" value="1"/>
</dbReference>
<reference evidence="2 3" key="1">
    <citation type="submission" date="2021-07" db="EMBL/GenBank/DDBJ databases">
        <title>Paenibacillus radiodurans sp. nov., isolated from the southeastern edge of Tengger Desert.</title>
        <authorList>
            <person name="Zhang G."/>
        </authorList>
    </citation>
    <scope>NUCLEOTIDE SEQUENCE [LARGE SCALE GENOMIC DNA]</scope>
    <source>
        <strain evidence="2 3">CCM 7311</strain>
    </source>
</reference>
<evidence type="ECO:0000313" key="2">
    <source>
        <dbReference type="EMBL" id="MBW7460144.1"/>
    </source>
</evidence>
<keyword evidence="3" id="KW-1185">Reference proteome</keyword>
<accession>A0ABS7CGT3</accession>
<organism evidence="2 3">
    <name type="scientific">Paenibacillus sepulcri</name>
    <dbReference type="NCBI Taxonomy" id="359917"/>
    <lineage>
        <taxon>Bacteria</taxon>
        <taxon>Bacillati</taxon>
        <taxon>Bacillota</taxon>
        <taxon>Bacilli</taxon>
        <taxon>Bacillales</taxon>
        <taxon>Paenibacillaceae</taxon>
        <taxon>Paenibacillus</taxon>
    </lineage>
</organism>
<dbReference type="CDD" id="cd05466">
    <property type="entry name" value="PBP2_LTTR_substrate"/>
    <property type="match status" value="1"/>
</dbReference>
<feature type="domain" description="LysR substrate-binding" evidence="1">
    <location>
        <begin position="2"/>
        <end position="139"/>
    </location>
</feature>
<dbReference type="Proteomes" id="UP001519887">
    <property type="component" value="Unassembled WGS sequence"/>
</dbReference>
<evidence type="ECO:0000259" key="1">
    <source>
        <dbReference type="Pfam" id="PF03466"/>
    </source>
</evidence>
<dbReference type="PANTHER" id="PTHR30419:SF8">
    <property type="entry name" value="NITROGEN ASSIMILATION TRANSCRIPTIONAL ACTIVATOR-RELATED"/>
    <property type="match status" value="1"/>
</dbReference>
<dbReference type="EMBL" id="JAHZIK010002042">
    <property type="protein sequence ID" value="MBW7460144.1"/>
    <property type="molecule type" value="Genomic_DNA"/>
</dbReference>
<dbReference type="PANTHER" id="PTHR30419">
    <property type="entry name" value="HTH-TYPE TRANSCRIPTIONAL REGULATOR YBHD"/>
    <property type="match status" value="1"/>
</dbReference>
<dbReference type="InterPro" id="IPR005119">
    <property type="entry name" value="LysR_subst-bd"/>
</dbReference>
<comment type="caution">
    <text evidence="2">The sequence shown here is derived from an EMBL/GenBank/DDBJ whole genome shotgun (WGS) entry which is preliminary data.</text>
</comment>
<evidence type="ECO:0000313" key="3">
    <source>
        <dbReference type="Proteomes" id="UP001519887"/>
    </source>
</evidence>
<name>A0ABS7CGT3_9BACL</name>
<protein>
    <submittedName>
        <fullName evidence="2">LysR family transcriptional regulator substrate-binding protein</fullName>
    </submittedName>
</protein>